<keyword evidence="3" id="KW-1185">Reference proteome</keyword>
<dbReference type="InterPro" id="IPR038461">
    <property type="entry name" value="Schlafen_AlbA_2_dom_sf"/>
</dbReference>
<organism evidence="2 3">
    <name type="scientific">Slackia piriformis YIT 12062</name>
    <dbReference type="NCBI Taxonomy" id="742818"/>
    <lineage>
        <taxon>Bacteria</taxon>
        <taxon>Bacillati</taxon>
        <taxon>Actinomycetota</taxon>
        <taxon>Coriobacteriia</taxon>
        <taxon>Eggerthellales</taxon>
        <taxon>Eggerthellaceae</taxon>
        <taxon>Slackia</taxon>
    </lineage>
</organism>
<dbReference type="HOGENOM" id="CLU_024970_0_1_11"/>
<protein>
    <recommendedName>
        <fullName evidence="1">Schlafen AlbA-2 domain-containing protein</fullName>
    </recommendedName>
</protein>
<proteinExistence type="predicted"/>
<dbReference type="PANTHER" id="PTHR30595">
    <property type="entry name" value="GLPR-RELATED TRANSCRIPTIONAL REPRESSOR"/>
    <property type="match status" value="1"/>
</dbReference>
<evidence type="ECO:0000313" key="2">
    <source>
        <dbReference type="EMBL" id="EJZ83092.1"/>
    </source>
</evidence>
<dbReference type="InterPro" id="IPR038475">
    <property type="entry name" value="RecG_C_sf"/>
</dbReference>
<dbReference type="InterPro" id="IPR007421">
    <property type="entry name" value="Schlafen_AlbA_2_dom"/>
</dbReference>
<evidence type="ECO:0000313" key="3">
    <source>
        <dbReference type="Proteomes" id="UP000006069"/>
    </source>
</evidence>
<dbReference type="InParanoid" id="K0YHW5"/>
<dbReference type="Proteomes" id="UP000006069">
    <property type="component" value="Unassembled WGS sequence"/>
</dbReference>
<comment type="caution">
    <text evidence="2">The sequence shown here is derived from an EMBL/GenBank/DDBJ whole genome shotgun (WGS) entry which is preliminary data.</text>
</comment>
<dbReference type="Pfam" id="PF13749">
    <property type="entry name" value="HATPase_c_4"/>
    <property type="match status" value="1"/>
</dbReference>
<feature type="domain" description="Schlafen AlbA-2" evidence="1">
    <location>
        <begin position="15"/>
        <end position="141"/>
    </location>
</feature>
<dbReference type="PANTHER" id="PTHR30595:SF6">
    <property type="entry name" value="SCHLAFEN ALBA-2 DOMAIN-CONTAINING PROTEIN"/>
    <property type="match status" value="1"/>
</dbReference>
<dbReference type="RefSeq" id="WP_009139790.1">
    <property type="nucleotide sequence ID" value="NZ_JH815199.1"/>
</dbReference>
<dbReference type="Pfam" id="PF04326">
    <property type="entry name" value="SLFN_AlbA_2"/>
    <property type="match status" value="1"/>
</dbReference>
<name>K0YHW5_9ACTN</name>
<dbReference type="PATRIC" id="fig|742818.3.peg.1687"/>
<reference evidence="2 3" key="1">
    <citation type="submission" date="2012-08" db="EMBL/GenBank/DDBJ databases">
        <title>The Genome Sequence of Slackia piriformis YIT 12062.</title>
        <authorList>
            <consortium name="The Broad Institute Genome Sequencing Platform"/>
            <person name="Earl A."/>
            <person name="Ward D."/>
            <person name="Feldgarden M."/>
            <person name="Gevers D."/>
            <person name="Morotomi M."/>
            <person name="Walker B."/>
            <person name="Young S.K."/>
            <person name="Zeng Q."/>
            <person name="Gargeya S."/>
            <person name="Fitzgerald M."/>
            <person name="Haas B."/>
            <person name="Abouelleil A."/>
            <person name="Alvarado L."/>
            <person name="Arachchi H.M."/>
            <person name="Berlin A.M."/>
            <person name="Chapman S.B."/>
            <person name="Goldberg J."/>
            <person name="Griggs A."/>
            <person name="Gujja S."/>
            <person name="Hansen M."/>
            <person name="Howarth C."/>
            <person name="Imamovic A."/>
            <person name="Larimer J."/>
            <person name="McCowen C."/>
            <person name="Montmayeur A."/>
            <person name="Murphy C."/>
            <person name="Neiman D."/>
            <person name="Pearson M."/>
            <person name="Priest M."/>
            <person name="Roberts A."/>
            <person name="Saif S."/>
            <person name="Shea T."/>
            <person name="Sisk P."/>
            <person name="Sykes S."/>
            <person name="Wortman J."/>
            <person name="Nusbaum C."/>
            <person name="Birren B."/>
        </authorList>
    </citation>
    <scope>NUCLEOTIDE SEQUENCE [LARGE SCALE GENOMIC DNA]</scope>
    <source>
        <strain evidence="2 3">YIT 12062</strain>
    </source>
</reference>
<gene>
    <name evidence="2" type="ORF">HMPREF9451_01602</name>
</gene>
<evidence type="ECO:0000259" key="1">
    <source>
        <dbReference type="Pfam" id="PF04326"/>
    </source>
</evidence>
<dbReference type="OrthoDB" id="3175437at2"/>
<accession>K0YHW5</accession>
<sequence length="492" mass="55297">MGFLSDAGELDDLREGQYLEFKEAAFSLPRDMWETYSAFANAEGGEIVLGVREDKESHRFYLDGVPNPDDLIAEFWSTVRNKQKVERDVMLFDGVETVRANGVDLVVVSVPRAERGEKPVRVYDRSEKSFVAYVRRGPGDFKATDSDISLMRYDGIPGADRKALSQFGMDCFDQETVARYRSIYASSKPKSPWNQDSTEDFLYHIGALAKGRDSSLHPTQAGLLAFGYEYEITNYLPQYLLDYREETSGNLRWDDRVVSQSGDWSGNLVDFYLSVSDRLNRYFKMPYSTDETGTRHGSRNVVTEAANEAVVNALVHAYYGEKSEVRIVLKSDSLVVVNSGSMLIDRDIAIAGGASETRNPTLMRIFSFIGASDRAGSGLFDIWLTWQKVFGREPVLSESHAPSMVKIELPLLGNAMNKVKEERNGREVTARVSDDDLLNVIASSLHGMLAKDVRDATGMSERSAQERVKALADEGKLRKVKEGRSFRYFVRE</sequence>
<dbReference type="Gene3D" id="3.30.950.30">
    <property type="entry name" value="Schlafen, AAA domain"/>
    <property type="match status" value="1"/>
</dbReference>
<dbReference type="AlphaFoldDB" id="K0YHW5"/>
<dbReference type="EMBL" id="ADMD01000009">
    <property type="protein sequence ID" value="EJZ83092.1"/>
    <property type="molecule type" value="Genomic_DNA"/>
</dbReference>
<dbReference type="Gene3D" id="3.30.565.60">
    <property type="match status" value="1"/>
</dbReference>
<dbReference type="eggNOG" id="COG2865">
    <property type="taxonomic scope" value="Bacteria"/>
</dbReference>